<evidence type="ECO:0000313" key="1">
    <source>
        <dbReference type="EMBL" id="GAG54679.1"/>
    </source>
</evidence>
<organism evidence="1">
    <name type="scientific">marine sediment metagenome</name>
    <dbReference type="NCBI Taxonomy" id="412755"/>
    <lineage>
        <taxon>unclassified sequences</taxon>
        <taxon>metagenomes</taxon>
        <taxon>ecological metagenomes</taxon>
    </lineage>
</organism>
<dbReference type="EMBL" id="BART01004568">
    <property type="protein sequence ID" value="GAG54679.1"/>
    <property type="molecule type" value="Genomic_DNA"/>
</dbReference>
<dbReference type="AlphaFoldDB" id="X0YFC7"/>
<sequence>MMKIKYDYCKISPDRDKYIVEYGHNTYKGYTLSSPIKVADRAFSTEKKAIRFAKKIVPVECIKKEEK</sequence>
<proteinExistence type="predicted"/>
<gene>
    <name evidence="1" type="ORF">S01H4_11358</name>
</gene>
<name>X0YFC7_9ZZZZ</name>
<comment type="caution">
    <text evidence="1">The sequence shown here is derived from an EMBL/GenBank/DDBJ whole genome shotgun (WGS) entry which is preliminary data.</text>
</comment>
<protein>
    <submittedName>
        <fullName evidence="1">Uncharacterized protein</fullName>
    </submittedName>
</protein>
<reference evidence="1" key="1">
    <citation type="journal article" date="2014" name="Front. Microbiol.">
        <title>High frequency of phylogenetically diverse reductive dehalogenase-homologous genes in deep subseafloor sedimentary metagenomes.</title>
        <authorList>
            <person name="Kawai M."/>
            <person name="Futagami T."/>
            <person name="Toyoda A."/>
            <person name="Takaki Y."/>
            <person name="Nishi S."/>
            <person name="Hori S."/>
            <person name="Arai W."/>
            <person name="Tsubouchi T."/>
            <person name="Morono Y."/>
            <person name="Uchiyama I."/>
            <person name="Ito T."/>
            <person name="Fujiyama A."/>
            <person name="Inagaki F."/>
            <person name="Takami H."/>
        </authorList>
    </citation>
    <scope>NUCLEOTIDE SEQUENCE</scope>
    <source>
        <strain evidence="1">Expedition CK06-06</strain>
    </source>
</reference>
<accession>X0YFC7</accession>